<proteinExistence type="predicted"/>
<feature type="region of interest" description="Disordered" evidence="1">
    <location>
        <begin position="1"/>
        <end position="69"/>
    </location>
</feature>
<feature type="compositionally biased region" description="Basic and acidic residues" evidence="1">
    <location>
        <begin position="58"/>
        <end position="69"/>
    </location>
</feature>
<reference evidence="2" key="1">
    <citation type="submission" date="2021-02" db="EMBL/GenBank/DDBJ databases">
        <authorList>
            <person name="Nowell W R."/>
        </authorList>
    </citation>
    <scope>NUCLEOTIDE SEQUENCE</scope>
</reference>
<gene>
    <name evidence="2" type="ORF">OVN521_LOCUS31383</name>
</gene>
<evidence type="ECO:0000256" key="1">
    <source>
        <dbReference type="SAM" id="MobiDB-lite"/>
    </source>
</evidence>
<dbReference type="Proteomes" id="UP000663866">
    <property type="component" value="Unassembled WGS sequence"/>
</dbReference>
<feature type="compositionally biased region" description="Acidic residues" evidence="1">
    <location>
        <begin position="30"/>
        <end position="40"/>
    </location>
</feature>
<evidence type="ECO:0000313" key="2">
    <source>
        <dbReference type="EMBL" id="CAF4303369.1"/>
    </source>
</evidence>
<accession>A0A820I4Z1</accession>
<feature type="non-terminal residue" evidence="2">
    <location>
        <position position="69"/>
    </location>
</feature>
<dbReference type="EMBL" id="CAJOBG010015381">
    <property type="protein sequence ID" value="CAF4303369.1"/>
    <property type="molecule type" value="Genomic_DNA"/>
</dbReference>
<organism evidence="2 3">
    <name type="scientific">Rotaria magnacalcarata</name>
    <dbReference type="NCBI Taxonomy" id="392030"/>
    <lineage>
        <taxon>Eukaryota</taxon>
        <taxon>Metazoa</taxon>
        <taxon>Spiralia</taxon>
        <taxon>Gnathifera</taxon>
        <taxon>Rotifera</taxon>
        <taxon>Eurotatoria</taxon>
        <taxon>Bdelloidea</taxon>
        <taxon>Philodinida</taxon>
        <taxon>Philodinidae</taxon>
        <taxon>Rotaria</taxon>
    </lineage>
</organism>
<comment type="caution">
    <text evidence="2">The sequence shown here is derived from an EMBL/GenBank/DDBJ whole genome shotgun (WGS) entry which is preliminary data.</text>
</comment>
<name>A0A820I4Z1_9BILA</name>
<feature type="non-terminal residue" evidence="2">
    <location>
        <position position="1"/>
    </location>
</feature>
<keyword evidence="3" id="KW-1185">Reference proteome</keyword>
<dbReference type="AlphaFoldDB" id="A0A820I4Z1"/>
<sequence>NKLRKDSNSIHSPSATHGKYEKKPNLSKSDDDDDDDDDDDSSTHKLPLAGTPQTTTTRDTHDTVGDREK</sequence>
<evidence type="ECO:0000313" key="3">
    <source>
        <dbReference type="Proteomes" id="UP000663866"/>
    </source>
</evidence>
<protein>
    <submittedName>
        <fullName evidence="2">Uncharacterized protein</fullName>
    </submittedName>
</protein>